<comment type="caution">
    <text evidence="9">The sequence shown here is derived from an EMBL/GenBank/DDBJ whole genome shotgun (WGS) entry which is preliminary data.</text>
</comment>
<dbReference type="Pfam" id="PF02321">
    <property type="entry name" value="OEP"/>
    <property type="match status" value="2"/>
</dbReference>
<dbReference type="InterPro" id="IPR003423">
    <property type="entry name" value="OMP_efflux"/>
</dbReference>
<evidence type="ECO:0000256" key="3">
    <source>
        <dbReference type="ARBA" id="ARBA00022448"/>
    </source>
</evidence>
<keyword evidence="11" id="KW-1185">Reference proteome</keyword>
<evidence type="ECO:0000313" key="9">
    <source>
        <dbReference type="EMBL" id="PRB86474.1"/>
    </source>
</evidence>
<dbReference type="GO" id="GO:0015288">
    <property type="term" value="F:porin activity"/>
    <property type="evidence" value="ECO:0007669"/>
    <property type="project" value="TreeGrafter"/>
</dbReference>
<comment type="similarity">
    <text evidence="2">Belongs to the outer membrane factor (OMF) (TC 1.B.17) family.</text>
</comment>
<dbReference type="EMBL" id="PCPP01000001">
    <property type="protein sequence ID" value="PRB86474.1"/>
    <property type="molecule type" value="Genomic_DNA"/>
</dbReference>
<dbReference type="PANTHER" id="PTHR30026">
    <property type="entry name" value="OUTER MEMBRANE PROTEIN TOLC"/>
    <property type="match status" value="1"/>
</dbReference>
<keyword evidence="6" id="KW-0472">Membrane</keyword>
<accession>A0A2S9D171</accession>
<evidence type="ECO:0000256" key="4">
    <source>
        <dbReference type="ARBA" id="ARBA00022452"/>
    </source>
</evidence>
<organism evidence="9 12">
    <name type="scientific">Chryseobacterium culicis</name>
    <dbReference type="NCBI Taxonomy" id="680127"/>
    <lineage>
        <taxon>Bacteria</taxon>
        <taxon>Pseudomonadati</taxon>
        <taxon>Bacteroidota</taxon>
        <taxon>Flavobacteriia</taxon>
        <taxon>Flavobacteriales</taxon>
        <taxon>Weeksellaceae</taxon>
        <taxon>Chryseobacterium group</taxon>
        <taxon>Chryseobacterium</taxon>
    </lineage>
</organism>
<keyword evidence="7" id="KW-0998">Cell outer membrane</keyword>
<dbReference type="GO" id="GO:0015562">
    <property type="term" value="F:efflux transmembrane transporter activity"/>
    <property type="evidence" value="ECO:0007669"/>
    <property type="project" value="InterPro"/>
</dbReference>
<evidence type="ECO:0000256" key="6">
    <source>
        <dbReference type="ARBA" id="ARBA00023136"/>
    </source>
</evidence>
<comment type="subcellular location">
    <subcellularLocation>
        <location evidence="1">Cell outer membrane</location>
    </subcellularLocation>
</comment>
<dbReference type="RefSeq" id="WP_105681183.1">
    <property type="nucleotide sequence ID" value="NZ_JBBGZD010000001.1"/>
</dbReference>
<evidence type="ECO:0000256" key="8">
    <source>
        <dbReference type="SAM" id="SignalP"/>
    </source>
</evidence>
<dbReference type="OrthoDB" id="654853at2"/>
<dbReference type="GO" id="GO:0009279">
    <property type="term" value="C:cell outer membrane"/>
    <property type="evidence" value="ECO:0007669"/>
    <property type="project" value="UniProtKB-SubCell"/>
</dbReference>
<evidence type="ECO:0000256" key="5">
    <source>
        <dbReference type="ARBA" id="ARBA00022692"/>
    </source>
</evidence>
<dbReference type="EMBL" id="PCPH01000001">
    <property type="protein sequence ID" value="PRB92227.1"/>
    <property type="molecule type" value="Genomic_DNA"/>
</dbReference>
<dbReference type="InterPro" id="IPR051906">
    <property type="entry name" value="TolC-like"/>
</dbReference>
<evidence type="ECO:0000313" key="12">
    <source>
        <dbReference type="Proteomes" id="UP000238534"/>
    </source>
</evidence>
<dbReference type="Gene3D" id="1.20.1600.10">
    <property type="entry name" value="Outer membrane efflux proteins (OEP)"/>
    <property type="match status" value="1"/>
</dbReference>
<dbReference type="SUPFAM" id="SSF56954">
    <property type="entry name" value="Outer membrane efflux proteins (OEP)"/>
    <property type="match status" value="1"/>
</dbReference>
<keyword evidence="8" id="KW-0732">Signal</keyword>
<sequence>MNLSFRALILWLGCPALSFAQITGLEEVLLRAEKNYQSIKKKEINIQASQERLKLQKTYYLPEVTVMAQQNFGTINAQNGPMYSQGGLGAASTSMPLAEQNWNAAFGSLYLANINWNVYTFGKLKSKENVETADIELQKADLNQEIFQHQIKTAAVYFNLLVSQRLENVQHENHKRSEVIYTIAKARAESGLIPEVDASLAKAEMSSAQTAIINANDHVLEYNKKLSDLLVENFTEYQLDHYFSKSIPSFVQENSSLETHPSILFINGHLNKSKKQEAYLTTTRLPSLSLFGVFQGRGSGFGWNYVQDNSAFSQSYLKGIGVDRMNYVVGFNLSWNLTDFYRNQSRVNEQKLMTKALDFDYQQLQQELNNQQSLSELQYKNALVKVAESKIQMEAATEAFYQQKALYENGLTTIVDFTQALYLLNRAEINYEIAQNNSWQAVVLIAASHGDISLITKAITHSPKI</sequence>
<keyword evidence="5" id="KW-0812">Transmembrane</keyword>
<keyword evidence="3" id="KW-0813">Transport</keyword>
<evidence type="ECO:0000256" key="1">
    <source>
        <dbReference type="ARBA" id="ARBA00004442"/>
    </source>
</evidence>
<feature type="signal peptide" evidence="8">
    <location>
        <begin position="1"/>
        <end position="20"/>
    </location>
</feature>
<name>A0A2S9D171_CHRCI</name>
<dbReference type="AlphaFoldDB" id="A0A2S9D171"/>
<evidence type="ECO:0000256" key="2">
    <source>
        <dbReference type="ARBA" id="ARBA00007613"/>
    </source>
</evidence>
<dbReference type="PANTHER" id="PTHR30026:SF20">
    <property type="entry name" value="OUTER MEMBRANE PROTEIN TOLC"/>
    <property type="match status" value="1"/>
</dbReference>
<dbReference type="Proteomes" id="UP000238325">
    <property type="component" value="Unassembled WGS sequence"/>
</dbReference>
<protein>
    <submittedName>
        <fullName evidence="9">Transporter</fullName>
    </submittedName>
</protein>
<reference evidence="11 12" key="1">
    <citation type="submission" date="2017-09" db="EMBL/GenBank/DDBJ databases">
        <title>Genomic, metabolic, and phenotypic characteristics of bacterial isolates from the natural microbiome of the model nematode Caenorhabditis elegans.</title>
        <authorList>
            <person name="Zimmermann J."/>
            <person name="Obeng N."/>
            <person name="Yang W."/>
            <person name="Obeng O."/>
            <person name="Kissoyan K."/>
            <person name="Pees B."/>
            <person name="Dirksen P."/>
            <person name="Hoppner M."/>
            <person name="Franke A."/>
            <person name="Rosenstiel P."/>
            <person name="Leippe M."/>
            <person name="Dierking K."/>
            <person name="Kaleta C."/>
            <person name="Schulenburg H."/>
        </authorList>
    </citation>
    <scope>NUCLEOTIDE SEQUENCE [LARGE SCALE GENOMIC DNA]</scope>
    <source>
        <strain evidence="9 12">MYb25</strain>
        <strain evidence="10 11">MYb44</strain>
    </source>
</reference>
<dbReference type="Proteomes" id="UP000238534">
    <property type="component" value="Unassembled WGS sequence"/>
</dbReference>
<proteinExistence type="inferred from homology"/>
<feature type="chain" id="PRO_5015499213" evidence="8">
    <location>
        <begin position="21"/>
        <end position="465"/>
    </location>
</feature>
<evidence type="ECO:0000313" key="11">
    <source>
        <dbReference type="Proteomes" id="UP000238325"/>
    </source>
</evidence>
<gene>
    <name evidence="9" type="ORF">CQ022_09555</name>
    <name evidence="10" type="ORF">CQ033_03225</name>
</gene>
<evidence type="ECO:0000313" key="10">
    <source>
        <dbReference type="EMBL" id="PRB92227.1"/>
    </source>
</evidence>
<keyword evidence="4" id="KW-1134">Transmembrane beta strand</keyword>
<dbReference type="GO" id="GO:1990281">
    <property type="term" value="C:efflux pump complex"/>
    <property type="evidence" value="ECO:0007669"/>
    <property type="project" value="TreeGrafter"/>
</dbReference>
<evidence type="ECO:0000256" key="7">
    <source>
        <dbReference type="ARBA" id="ARBA00023237"/>
    </source>
</evidence>